<evidence type="ECO:0000256" key="2">
    <source>
        <dbReference type="ARBA" id="ARBA00022475"/>
    </source>
</evidence>
<evidence type="ECO:0000313" key="9">
    <source>
        <dbReference type="Proteomes" id="UP000233440"/>
    </source>
</evidence>
<organism evidence="8 9">
    <name type="scientific">Heyndrickxia camelliae</name>
    <dbReference type="NCBI Taxonomy" id="1707093"/>
    <lineage>
        <taxon>Bacteria</taxon>
        <taxon>Bacillati</taxon>
        <taxon>Bacillota</taxon>
        <taxon>Bacilli</taxon>
        <taxon>Bacillales</taxon>
        <taxon>Bacillaceae</taxon>
        <taxon>Heyndrickxia</taxon>
    </lineage>
</organism>
<feature type="transmembrane region" description="Helical" evidence="6">
    <location>
        <begin position="142"/>
        <end position="164"/>
    </location>
</feature>
<evidence type="ECO:0000313" key="8">
    <source>
        <dbReference type="EMBL" id="PKR86491.1"/>
    </source>
</evidence>
<dbReference type="Pfam" id="PF10035">
    <property type="entry name" value="DUF2179"/>
    <property type="match status" value="1"/>
</dbReference>
<feature type="domain" description="DUF2179" evidence="7">
    <location>
        <begin position="217"/>
        <end position="271"/>
    </location>
</feature>
<feature type="transmembrane region" description="Helical" evidence="6">
    <location>
        <begin position="74"/>
        <end position="92"/>
    </location>
</feature>
<dbReference type="Pfam" id="PF02588">
    <property type="entry name" value="YitT_membrane"/>
    <property type="match status" value="1"/>
</dbReference>
<feature type="transmembrane region" description="Helical" evidence="6">
    <location>
        <begin position="7"/>
        <end position="27"/>
    </location>
</feature>
<proteinExistence type="predicted"/>
<accession>A0A2N3LPE2</accession>
<comment type="subcellular location">
    <subcellularLocation>
        <location evidence="1">Cell membrane</location>
        <topology evidence="1">Multi-pass membrane protein</topology>
    </subcellularLocation>
</comment>
<evidence type="ECO:0000256" key="3">
    <source>
        <dbReference type="ARBA" id="ARBA00022692"/>
    </source>
</evidence>
<dbReference type="OrthoDB" id="1758221at2"/>
<dbReference type="InterPro" id="IPR051461">
    <property type="entry name" value="UPF0750_membrane"/>
</dbReference>
<evidence type="ECO:0000256" key="4">
    <source>
        <dbReference type="ARBA" id="ARBA00022989"/>
    </source>
</evidence>
<dbReference type="Gene3D" id="3.30.70.120">
    <property type="match status" value="1"/>
</dbReference>
<keyword evidence="4 6" id="KW-1133">Transmembrane helix</keyword>
<name>A0A2N3LPE2_9BACI</name>
<dbReference type="CDD" id="cd16380">
    <property type="entry name" value="YitT_C"/>
    <property type="match status" value="1"/>
</dbReference>
<keyword evidence="3 6" id="KW-0812">Transmembrane</keyword>
<evidence type="ECO:0000256" key="5">
    <source>
        <dbReference type="ARBA" id="ARBA00023136"/>
    </source>
</evidence>
<evidence type="ECO:0000256" key="1">
    <source>
        <dbReference type="ARBA" id="ARBA00004651"/>
    </source>
</evidence>
<evidence type="ECO:0000256" key="6">
    <source>
        <dbReference type="SAM" id="Phobius"/>
    </source>
</evidence>
<dbReference type="PANTHER" id="PTHR33545">
    <property type="entry name" value="UPF0750 MEMBRANE PROTEIN YITT-RELATED"/>
    <property type="match status" value="1"/>
</dbReference>
<dbReference type="PANTHER" id="PTHR33545:SF4">
    <property type="entry name" value="UPF0750 MEMBRANE PROTEIN YXKD"/>
    <property type="match status" value="1"/>
</dbReference>
<dbReference type="InterPro" id="IPR015867">
    <property type="entry name" value="N-reg_PII/ATP_PRibTrfase_C"/>
</dbReference>
<comment type="caution">
    <text evidence="8">The sequence shown here is derived from an EMBL/GenBank/DDBJ whole genome shotgun (WGS) entry which is preliminary data.</text>
</comment>
<dbReference type="InterPro" id="IPR003740">
    <property type="entry name" value="YitT"/>
</dbReference>
<keyword evidence="2" id="KW-1003">Cell membrane</keyword>
<dbReference type="EMBL" id="PIQO01000002">
    <property type="protein sequence ID" value="PKR86491.1"/>
    <property type="molecule type" value="Genomic_DNA"/>
</dbReference>
<dbReference type="InterPro" id="IPR019264">
    <property type="entry name" value="DUF2179"/>
</dbReference>
<keyword evidence="9" id="KW-1185">Reference proteome</keyword>
<feature type="transmembrane region" description="Helical" evidence="6">
    <location>
        <begin position="104"/>
        <end position="122"/>
    </location>
</feature>
<dbReference type="AlphaFoldDB" id="A0A2N3LPE2"/>
<dbReference type="RefSeq" id="WP_101353129.1">
    <property type="nucleotide sequence ID" value="NZ_PIQO01000002.1"/>
</dbReference>
<protein>
    <recommendedName>
        <fullName evidence="7">DUF2179 domain-containing protein</fullName>
    </recommendedName>
</protein>
<feature type="transmembrane region" description="Helical" evidence="6">
    <location>
        <begin position="47"/>
        <end position="67"/>
    </location>
</feature>
<dbReference type="PIRSF" id="PIRSF006483">
    <property type="entry name" value="Membrane_protein_YitT"/>
    <property type="match status" value="1"/>
</dbReference>
<gene>
    <name evidence="8" type="ORF">CWO92_05070</name>
</gene>
<keyword evidence="5 6" id="KW-0472">Membrane</keyword>
<evidence type="ECO:0000259" key="7">
    <source>
        <dbReference type="Pfam" id="PF10035"/>
    </source>
</evidence>
<reference evidence="8 9" key="1">
    <citation type="submission" date="2017-11" db="EMBL/GenBank/DDBJ databases">
        <title>Bacillus camelliae sp. nov., isolated from pu'er tea.</title>
        <authorList>
            <person name="Niu L."/>
        </authorList>
    </citation>
    <scope>NUCLEOTIDE SEQUENCE [LARGE SCALE GENOMIC DNA]</scope>
    <source>
        <strain evidence="8 9">7578-1</strain>
    </source>
</reference>
<sequence length="286" mass="31284">MKQTFKDIILILIGALIFAVGINYFTIPNHLSEGGIIGLTVIAHYLFHWSPGVVNFILNMVLFLVGYKFFEKRTIIYTLITIAACSGFLYVTENTSKTITDNTLLASIFAGLLVGVGLGIIFRAGGTSGGTTIIARMANQYFGWSIGNAMLLIDIIVVAGSVFIIGLEKAMYTLIVVYVGAKAIDFIGDKFDERVGVFVISNHSETILHEITTKMLRGITVLEGRGGYTGTNKDVLYVVISKQEIVRLKDIIHASDENAYVTVHSVQEILGKGYKSEKTSLVKSVR</sequence>
<dbReference type="Proteomes" id="UP000233440">
    <property type="component" value="Unassembled WGS sequence"/>
</dbReference>
<dbReference type="GO" id="GO:0005886">
    <property type="term" value="C:plasma membrane"/>
    <property type="evidence" value="ECO:0007669"/>
    <property type="project" value="UniProtKB-SubCell"/>
</dbReference>